<dbReference type="CDD" id="cd05564">
    <property type="entry name" value="PTS_IIB_chitobiose_lichenan"/>
    <property type="match status" value="1"/>
</dbReference>
<dbReference type="Gene3D" id="3.40.50.2300">
    <property type="match status" value="1"/>
</dbReference>
<keyword evidence="1" id="KW-0813">Transport</keyword>
<keyword evidence="2" id="KW-0597">Phosphoprotein</keyword>
<dbReference type="AlphaFoldDB" id="A0A1M4YX48"/>
<evidence type="ECO:0000256" key="7">
    <source>
        <dbReference type="PROSITE-ProRule" id="PRU00423"/>
    </source>
</evidence>
<dbReference type="GO" id="GO:0008982">
    <property type="term" value="F:protein-N(PI)-phosphohistidine-sugar phosphotransferase activity"/>
    <property type="evidence" value="ECO:0007669"/>
    <property type="project" value="InterPro"/>
</dbReference>
<dbReference type="InterPro" id="IPR036095">
    <property type="entry name" value="PTS_EIIB-like_sf"/>
</dbReference>
<evidence type="ECO:0000313" key="9">
    <source>
        <dbReference type="EMBL" id="SHF10389.1"/>
    </source>
</evidence>
<dbReference type="OrthoDB" id="9808134at2"/>
<dbReference type="GO" id="GO:0009401">
    <property type="term" value="P:phosphoenolpyruvate-dependent sugar phosphotransferase system"/>
    <property type="evidence" value="ECO:0007669"/>
    <property type="project" value="UniProtKB-KW"/>
</dbReference>
<protein>
    <submittedName>
        <fullName evidence="9">PTS system, cellobiose-specific IIB component</fullName>
    </submittedName>
</protein>
<organism evidence="9 10">
    <name type="scientific">Atopostipes suicloacalis DSM 15692</name>
    <dbReference type="NCBI Taxonomy" id="1121025"/>
    <lineage>
        <taxon>Bacteria</taxon>
        <taxon>Bacillati</taxon>
        <taxon>Bacillota</taxon>
        <taxon>Bacilli</taxon>
        <taxon>Lactobacillales</taxon>
        <taxon>Carnobacteriaceae</taxon>
        <taxon>Atopostipes</taxon>
    </lineage>
</organism>
<sequence>MNDVVIMFVCAGGMSSSLVVSKMQKAAEEQALNAEICATGVGHGKEILKDGDDIDALLIGPQVCFSANELEKVAEENNRKTIIHVADMRDYGMVDGEKILKDILNKLETSYV</sequence>
<keyword evidence="10" id="KW-1185">Reference proteome</keyword>
<proteinExistence type="predicted"/>
<dbReference type="InterPro" id="IPR003501">
    <property type="entry name" value="PTS_EIIB_2/3"/>
</dbReference>
<dbReference type="InterPro" id="IPR051819">
    <property type="entry name" value="PTS_sugar-specific_EIIB"/>
</dbReference>
<feature type="modified residue" description="Phosphocysteine; by EIIA" evidence="7">
    <location>
        <position position="10"/>
    </location>
</feature>
<name>A0A1M4YX48_9LACT</name>
<evidence type="ECO:0000256" key="5">
    <source>
        <dbReference type="ARBA" id="ARBA00022683"/>
    </source>
</evidence>
<evidence type="ECO:0000256" key="3">
    <source>
        <dbReference type="ARBA" id="ARBA00022597"/>
    </source>
</evidence>
<evidence type="ECO:0000259" key="8">
    <source>
        <dbReference type="PROSITE" id="PS51100"/>
    </source>
</evidence>
<evidence type="ECO:0000313" key="10">
    <source>
        <dbReference type="Proteomes" id="UP000184128"/>
    </source>
</evidence>
<dbReference type="PANTHER" id="PTHR34581:SF2">
    <property type="entry name" value="PTS SYSTEM N,N'-DIACETYLCHITOBIOSE-SPECIFIC EIIB COMPONENT"/>
    <property type="match status" value="1"/>
</dbReference>
<keyword evidence="3" id="KW-0762">Sugar transport</keyword>
<dbReference type="GO" id="GO:0016301">
    <property type="term" value="F:kinase activity"/>
    <property type="evidence" value="ECO:0007669"/>
    <property type="project" value="UniProtKB-KW"/>
</dbReference>
<dbReference type="STRING" id="1121025.SAMN02745249_01823"/>
<dbReference type="InterPro" id="IPR013012">
    <property type="entry name" value="PTS_EIIB_3"/>
</dbReference>
<gene>
    <name evidence="9" type="ORF">SAMN02745249_01823</name>
</gene>
<reference evidence="9 10" key="1">
    <citation type="submission" date="2016-11" db="EMBL/GenBank/DDBJ databases">
        <authorList>
            <person name="Jaros S."/>
            <person name="Januszkiewicz K."/>
            <person name="Wedrychowicz H."/>
        </authorList>
    </citation>
    <scope>NUCLEOTIDE SEQUENCE [LARGE SCALE GENOMIC DNA]</scope>
    <source>
        <strain evidence="9 10">DSM 15692</strain>
    </source>
</reference>
<dbReference type="SUPFAM" id="SSF52794">
    <property type="entry name" value="PTS system IIB component-like"/>
    <property type="match status" value="1"/>
</dbReference>
<dbReference type="RefSeq" id="WP_073298515.1">
    <property type="nucleotide sequence ID" value="NZ_FQUF01000032.1"/>
</dbReference>
<keyword evidence="4" id="KW-0808">Transferase</keyword>
<evidence type="ECO:0000256" key="1">
    <source>
        <dbReference type="ARBA" id="ARBA00022448"/>
    </source>
</evidence>
<evidence type="ECO:0000256" key="4">
    <source>
        <dbReference type="ARBA" id="ARBA00022679"/>
    </source>
</evidence>
<dbReference type="Proteomes" id="UP000184128">
    <property type="component" value="Unassembled WGS sequence"/>
</dbReference>
<dbReference type="EMBL" id="FQUF01000032">
    <property type="protein sequence ID" value="SHF10389.1"/>
    <property type="molecule type" value="Genomic_DNA"/>
</dbReference>
<keyword evidence="6" id="KW-0418">Kinase</keyword>
<accession>A0A1M4YX48</accession>
<keyword evidence="5" id="KW-0598">Phosphotransferase system</keyword>
<dbReference type="PROSITE" id="PS51100">
    <property type="entry name" value="PTS_EIIB_TYPE_3"/>
    <property type="match status" value="1"/>
</dbReference>
<feature type="domain" description="PTS EIIB type-3" evidence="8">
    <location>
        <begin position="3"/>
        <end position="112"/>
    </location>
</feature>
<dbReference type="PANTHER" id="PTHR34581">
    <property type="entry name" value="PTS SYSTEM N,N'-DIACETYLCHITOBIOSE-SPECIFIC EIIB COMPONENT"/>
    <property type="match status" value="1"/>
</dbReference>
<dbReference type="Pfam" id="PF02302">
    <property type="entry name" value="PTS_IIB"/>
    <property type="match status" value="1"/>
</dbReference>
<evidence type="ECO:0000256" key="6">
    <source>
        <dbReference type="ARBA" id="ARBA00022777"/>
    </source>
</evidence>
<evidence type="ECO:0000256" key="2">
    <source>
        <dbReference type="ARBA" id="ARBA00022553"/>
    </source>
</evidence>